<keyword evidence="2" id="KW-0732">Signal</keyword>
<reference evidence="4 5" key="1">
    <citation type="submission" date="2016-09" db="EMBL/GenBank/DDBJ databases">
        <title>Metabolic pathway, cell adaptation mechanisms and a novel monoxygenase revealed through proteogenomic-transcription analysis of a Sphingomonas haloaromaticamans strain degrading the fungicide ortho-phenylphenol.</title>
        <authorList>
            <person name="Perruchon C."/>
            <person name="Papadopoulou E.S."/>
            <person name="Rousidou C."/>
            <person name="Vasileiadis S."/>
            <person name="Tanou G."/>
            <person name="Amoutzias G."/>
            <person name="Molassiotis A."/>
            <person name="Karpouzas D.G."/>
        </authorList>
    </citation>
    <scope>NUCLEOTIDE SEQUENCE [LARGE SCALE GENOMIC DNA]</scope>
    <source>
        <strain evidence="4 5">P3</strain>
    </source>
</reference>
<dbReference type="InterPro" id="IPR013424">
    <property type="entry name" value="Ice-binding_C"/>
</dbReference>
<dbReference type="Proteomes" id="UP000179467">
    <property type="component" value="Unassembled WGS sequence"/>
</dbReference>
<keyword evidence="1" id="KW-1133">Transmembrane helix</keyword>
<keyword evidence="1" id="KW-0472">Membrane</keyword>
<proteinExistence type="predicted"/>
<evidence type="ECO:0000256" key="2">
    <source>
        <dbReference type="SAM" id="SignalP"/>
    </source>
</evidence>
<evidence type="ECO:0000313" key="4">
    <source>
        <dbReference type="EMBL" id="OHT19195.1"/>
    </source>
</evidence>
<evidence type="ECO:0000313" key="5">
    <source>
        <dbReference type="Proteomes" id="UP000179467"/>
    </source>
</evidence>
<feature type="transmembrane region" description="Helical" evidence="1">
    <location>
        <begin position="189"/>
        <end position="206"/>
    </location>
</feature>
<accession>A0A1S1HAS6</accession>
<sequence>MRKVLTAATLLTGTIISSAAFAAVPVTTDLDTWKSLAGPWLEDTEYGATGTSLSSVTLDGGVTLNFNHAVSVAAIGNGWATWSGGYTGDVLRNLGTSSVTATLADAVDGFGFFLEPNVFSNFLFTITTSDGTVVNQLIQGNSGAKFFGWNGPGITNFTISVASGAGGFAFGDFFLYRRDITNVPIVPEPASWALMIAGFGLMGAALRRARAERVTYALG</sequence>
<protein>
    <recommendedName>
        <fullName evidence="3">Ice-binding protein C-terminal domain-containing protein</fullName>
    </recommendedName>
</protein>
<feature type="signal peptide" evidence="2">
    <location>
        <begin position="1"/>
        <end position="22"/>
    </location>
</feature>
<evidence type="ECO:0000259" key="3">
    <source>
        <dbReference type="Pfam" id="PF07589"/>
    </source>
</evidence>
<dbReference type="NCBIfam" id="TIGR02595">
    <property type="entry name" value="PEP_CTERM"/>
    <property type="match status" value="1"/>
</dbReference>
<dbReference type="NCBIfam" id="NF035944">
    <property type="entry name" value="PEPxxWA-CTERM"/>
    <property type="match status" value="1"/>
</dbReference>
<evidence type="ECO:0000256" key="1">
    <source>
        <dbReference type="SAM" id="Phobius"/>
    </source>
</evidence>
<dbReference type="AlphaFoldDB" id="A0A1S1HAS6"/>
<organism evidence="4 5">
    <name type="scientific">Edaphosphingomonas haloaromaticamans</name>
    <dbReference type="NCBI Taxonomy" id="653954"/>
    <lineage>
        <taxon>Bacteria</taxon>
        <taxon>Pseudomonadati</taxon>
        <taxon>Pseudomonadota</taxon>
        <taxon>Alphaproteobacteria</taxon>
        <taxon>Sphingomonadales</taxon>
        <taxon>Rhizorhabdaceae</taxon>
        <taxon>Edaphosphingomonas</taxon>
    </lineage>
</organism>
<dbReference type="OrthoDB" id="7585624at2"/>
<feature type="chain" id="PRO_5010207487" description="Ice-binding protein C-terminal domain-containing protein" evidence="2">
    <location>
        <begin position="23"/>
        <end position="219"/>
    </location>
</feature>
<gene>
    <name evidence="4" type="ORF">BHE75_01178</name>
</gene>
<dbReference type="Pfam" id="PF07589">
    <property type="entry name" value="PEP-CTERM"/>
    <property type="match status" value="1"/>
</dbReference>
<keyword evidence="1" id="KW-0812">Transmembrane</keyword>
<dbReference type="RefSeq" id="WP_015459749.1">
    <property type="nucleotide sequence ID" value="NZ_MIPT01000001.1"/>
</dbReference>
<feature type="domain" description="Ice-binding protein C-terminal" evidence="3">
    <location>
        <begin position="186"/>
        <end position="208"/>
    </location>
</feature>
<name>A0A1S1HAS6_9SPHN</name>
<keyword evidence="5" id="KW-1185">Reference proteome</keyword>
<comment type="caution">
    <text evidence="4">The sequence shown here is derived from an EMBL/GenBank/DDBJ whole genome shotgun (WGS) entry which is preliminary data.</text>
</comment>
<dbReference type="EMBL" id="MIPT01000001">
    <property type="protein sequence ID" value="OHT19195.1"/>
    <property type="molecule type" value="Genomic_DNA"/>
</dbReference>